<dbReference type="GO" id="GO:0006888">
    <property type="term" value="P:endoplasmic reticulum to Golgi vesicle-mediated transport"/>
    <property type="evidence" value="ECO:0007669"/>
    <property type="project" value="TreeGrafter"/>
</dbReference>
<sequence>MEESRPEEEVAVMESRRSSSFSDTSLSPSEILRDLVSGDGSASVSIEQWEVFLEAIETRTKATMASIQNVLVGHHPEYSGTFACSQQVSVQLAKLRQDLDKALENASSENSPDGNAMVYANEKNRIFEELQRLEGLMGVLQGLDEIQRCFEKLDALLDKNQLEQGAKQVELAEEKLDELLRNAEEFVESKVYRAIRIQIRRKKAKLVSQSERVVNVALVIGSLEISVKSMDGRRDQTSLGQALRALATLGALRSTLSGNFSRNLLTKVVLPIAGDPGLRVDIENNTCSVVRRESQNHKKTNVFDNLAQVFHFISGSILEENADWMSLLAAAIWGQVDTTQKNRFVANRSKPATPENLSQALLQLLVDSLPEEVSGLALYQSISQRAKHFEDDLVELGLVPSTMLVLSPFLDDVQMHLAQKRRSSLLHEVREFVLSDYHSELQVGSKETVDGLLQLEKMRVSECAKRTLDCVYSALEEAVHSSLETTGEEGLCQVMYNTARDSLELFRALVPIVHKTLLNSQEGLCTGLLFHNDCLYFAHHLLLLAHKYRSKMPPALQDQVVTVDLVPVFRESANKILKSHINMQIKSMTESCLVAGKEDEPVIEVLIDRVKRCENALIVLTTELSRSLPVSVLRRTLHTVGNAVVGKVIDFITMYKQNQAATMMMNEKLSLRQIIQNFKEKVIELTVTDTKDVSKSVPNLLALTQLCASLDYISYQVYNDMVSEGQLNALSLVQVKGLGKFLFPGEEN</sequence>
<dbReference type="EMBL" id="HBHK01005414">
    <property type="protein sequence ID" value="CAD9670474.1"/>
    <property type="molecule type" value="Transcribed_RNA"/>
</dbReference>
<name>A0A7S2RGH5_9STRA</name>
<organism evidence="5">
    <name type="scientific">Mucochytrium quahogii</name>
    <dbReference type="NCBI Taxonomy" id="96639"/>
    <lineage>
        <taxon>Eukaryota</taxon>
        <taxon>Sar</taxon>
        <taxon>Stramenopiles</taxon>
        <taxon>Bigyra</taxon>
        <taxon>Labyrinthulomycetes</taxon>
        <taxon>Thraustochytrida</taxon>
        <taxon>Thraustochytriidae</taxon>
        <taxon>Mucochytrium</taxon>
    </lineage>
</organism>
<reference evidence="5" key="1">
    <citation type="submission" date="2021-01" db="EMBL/GenBank/DDBJ databases">
        <authorList>
            <person name="Corre E."/>
            <person name="Pelletier E."/>
            <person name="Niang G."/>
            <person name="Scheremetjew M."/>
            <person name="Finn R."/>
            <person name="Kale V."/>
            <person name="Holt S."/>
            <person name="Cochrane G."/>
            <person name="Meng A."/>
            <person name="Brown T."/>
            <person name="Cohen L."/>
        </authorList>
    </citation>
    <scope>NUCLEOTIDE SEQUENCE</scope>
    <source>
        <strain evidence="5">NY070348D</strain>
    </source>
</reference>
<evidence type="ECO:0000313" key="5">
    <source>
        <dbReference type="EMBL" id="CAD9670474.1"/>
    </source>
</evidence>
<feature type="domain" description="Centromere/kinetochore protein zw10 middle" evidence="3">
    <location>
        <begin position="234"/>
        <end position="432"/>
    </location>
</feature>
<dbReference type="PANTHER" id="PTHR12205:SF0">
    <property type="entry name" value="CENTROMERE_KINETOCHORE PROTEIN ZW10 HOMOLOG"/>
    <property type="match status" value="1"/>
</dbReference>
<gene>
    <name evidence="5" type="ORF">QSP1433_LOCUS3192</name>
</gene>
<dbReference type="Pfam" id="PF20666">
    <property type="entry name" value="ZW10_C"/>
    <property type="match status" value="1"/>
</dbReference>
<feature type="coiled-coil region" evidence="1">
    <location>
        <begin position="162"/>
        <end position="189"/>
    </location>
</feature>
<feature type="domain" description="Centromere/kinetochore protein zw10 C-terminal" evidence="4">
    <location>
        <begin position="454"/>
        <end position="590"/>
    </location>
</feature>
<feature type="region of interest" description="Disordered" evidence="2">
    <location>
        <begin position="1"/>
        <end position="26"/>
    </location>
</feature>
<accession>A0A7S2RGH5</accession>
<keyword evidence="1" id="KW-0175">Coiled coil</keyword>
<dbReference type="GO" id="GO:0007094">
    <property type="term" value="P:mitotic spindle assembly checkpoint signaling"/>
    <property type="evidence" value="ECO:0007669"/>
    <property type="project" value="TreeGrafter"/>
</dbReference>
<dbReference type="InterPro" id="IPR048343">
    <property type="entry name" value="ZW10_C"/>
</dbReference>
<dbReference type="AlphaFoldDB" id="A0A7S2RGH5"/>
<proteinExistence type="predicted"/>
<evidence type="ECO:0000256" key="2">
    <source>
        <dbReference type="SAM" id="MobiDB-lite"/>
    </source>
</evidence>
<evidence type="ECO:0000259" key="3">
    <source>
        <dbReference type="Pfam" id="PF20665"/>
    </source>
</evidence>
<protein>
    <submittedName>
        <fullName evidence="5">Uncharacterized protein</fullName>
    </submittedName>
</protein>
<feature type="compositionally biased region" description="Acidic residues" evidence="2">
    <location>
        <begin position="1"/>
        <end position="11"/>
    </location>
</feature>
<dbReference type="GO" id="GO:1990423">
    <property type="term" value="C:RZZ complex"/>
    <property type="evidence" value="ECO:0007669"/>
    <property type="project" value="TreeGrafter"/>
</dbReference>
<evidence type="ECO:0000259" key="4">
    <source>
        <dbReference type="Pfam" id="PF20666"/>
    </source>
</evidence>
<dbReference type="InterPro" id="IPR048344">
    <property type="entry name" value="Zw10_middle"/>
</dbReference>
<dbReference type="PANTHER" id="PTHR12205">
    <property type="entry name" value="CENTROMERE/KINETOCHORE PROTEIN ZW10"/>
    <property type="match status" value="1"/>
</dbReference>
<evidence type="ECO:0000256" key="1">
    <source>
        <dbReference type="SAM" id="Coils"/>
    </source>
</evidence>
<dbReference type="GO" id="GO:0005737">
    <property type="term" value="C:cytoplasm"/>
    <property type="evidence" value="ECO:0007669"/>
    <property type="project" value="GOC"/>
</dbReference>
<dbReference type="Pfam" id="PF20665">
    <property type="entry name" value="Zw10_middle"/>
    <property type="match status" value="1"/>
</dbReference>